<proteinExistence type="predicted"/>
<dbReference type="KEGG" id="cazo:G3A45_01605"/>
<evidence type="ECO:0000256" key="1">
    <source>
        <dbReference type="SAM" id="Coils"/>
    </source>
</evidence>
<dbReference type="RefSeq" id="WP_163234298.1">
    <property type="nucleotide sequence ID" value="NZ_CP048617.1"/>
</dbReference>
<gene>
    <name evidence="2" type="ORF">G3A45_01605</name>
</gene>
<sequence length="97" mass="11233">MNEEKCLEQRRFQNIEDDLRELKETVKVHSSEIADLKENQAETRIYVKQIFERIEDLKILFKSGTGESNEKWLKIIMELIKAIGLIAGIIAGIKIMG</sequence>
<organism evidence="2 3">
    <name type="scientific">Caloranaerobacter azorensis</name>
    <dbReference type="NCBI Taxonomy" id="116090"/>
    <lineage>
        <taxon>Bacteria</taxon>
        <taxon>Bacillati</taxon>
        <taxon>Bacillota</taxon>
        <taxon>Tissierellia</taxon>
        <taxon>Tissierellales</taxon>
        <taxon>Thermohalobacteraceae</taxon>
        <taxon>Caloranaerobacter</taxon>
    </lineage>
</organism>
<evidence type="ECO:0000313" key="3">
    <source>
        <dbReference type="Proteomes" id="UP000464452"/>
    </source>
</evidence>
<dbReference type="Proteomes" id="UP000464452">
    <property type="component" value="Chromosome"/>
</dbReference>
<accession>A0A6P1YB81</accession>
<evidence type="ECO:0000313" key="2">
    <source>
        <dbReference type="EMBL" id="QIB26118.1"/>
    </source>
</evidence>
<keyword evidence="1" id="KW-0175">Coiled coil</keyword>
<dbReference type="AlphaFoldDB" id="A0A6P1YB81"/>
<protein>
    <submittedName>
        <fullName evidence="2">Uncharacterized protein</fullName>
    </submittedName>
</protein>
<reference evidence="2 3" key="1">
    <citation type="submission" date="2020-02" db="EMBL/GenBank/DDBJ databases">
        <title>Thermophilic hydrogen producing bacteria, Caloranaerobacter azorensis.</title>
        <authorList>
            <person name="Baek K."/>
        </authorList>
    </citation>
    <scope>NUCLEOTIDE SEQUENCE [LARGE SCALE GENOMIC DNA]</scope>
    <source>
        <strain evidence="2 3">T3-1</strain>
    </source>
</reference>
<feature type="coiled-coil region" evidence="1">
    <location>
        <begin position="12"/>
        <end position="39"/>
    </location>
</feature>
<name>A0A6P1YB81_9FIRM</name>
<dbReference type="EMBL" id="CP048617">
    <property type="protein sequence ID" value="QIB26118.1"/>
    <property type="molecule type" value="Genomic_DNA"/>
</dbReference>